<dbReference type="PANTHER" id="PTHR36922">
    <property type="entry name" value="BLL2446 PROTEIN"/>
    <property type="match status" value="1"/>
</dbReference>
<dbReference type="Gene3D" id="1.20.120.450">
    <property type="entry name" value="dinb family like domain"/>
    <property type="match status" value="1"/>
</dbReference>
<evidence type="ECO:0000313" key="2">
    <source>
        <dbReference type="Proteomes" id="UP000199423"/>
    </source>
</evidence>
<protein>
    <recommendedName>
        <fullName evidence="3">DUF1993 domain-containing protein</fullName>
    </recommendedName>
</protein>
<dbReference type="AlphaFoldDB" id="A0A1I7NGB1"/>
<evidence type="ECO:0000313" key="1">
    <source>
        <dbReference type="EMBL" id="SFV33701.1"/>
    </source>
</evidence>
<dbReference type="Pfam" id="PF09351">
    <property type="entry name" value="DUF1993"/>
    <property type="match status" value="1"/>
</dbReference>
<dbReference type="InterPro" id="IPR018531">
    <property type="entry name" value="DUF1993"/>
</dbReference>
<gene>
    <name evidence="1" type="ORF">SAMN04488557_2082</name>
</gene>
<reference evidence="2" key="1">
    <citation type="submission" date="2016-10" db="EMBL/GenBank/DDBJ databases">
        <authorList>
            <person name="Varghese N."/>
            <person name="Submissions S."/>
        </authorList>
    </citation>
    <scope>NUCLEOTIDE SEQUENCE [LARGE SCALE GENOMIC DNA]</scope>
    <source>
        <strain evidence="2">DSM 1565</strain>
    </source>
</reference>
<evidence type="ECO:0008006" key="3">
    <source>
        <dbReference type="Google" id="ProtNLM"/>
    </source>
</evidence>
<dbReference type="InterPro" id="IPR034660">
    <property type="entry name" value="DinB/YfiT-like"/>
</dbReference>
<dbReference type="EMBL" id="FPCH01000002">
    <property type="protein sequence ID" value="SFV33701.1"/>
    <property type="molecule type" value="Genomic_DNA"/>
</dbReference>
<dbReference type="Proteomes" id="UP000199423">
    <property type="component" value="Unassembled WGS sequence"/>
</dbReference>
<dbReference type="SUPFAM" id="SSF109854">
    <property type="entry name" value="DinB/YfiT-like putative metalloenzymes"/>
    <property type="match status" value="1"/>
</dbReference>
<name>A0A1I7NGB1_9HYPH</name>
<dbReference type="OrthoDB" id="338237at2"/>
<proteinExistence type="predicted"/>
<dbReference type="RefSeq" id="WP_092867616.1">
    <property type="nucleotide sequence ID" value="NZ_FPCH01000002.1"/>
</dbReference>
<dbReference type="STRING" id="51670.SAMN04488557_2082"/>
<sequence>MSVSMYDIAIPTFQKQLSALDAILDKAEAYAAAKKIDIAVLLAARLYPDMFNLTRQVQLATDFAKAAPARLAGIEVPSFPDTETTLPELKGRIAKIQALLAAYKPEQLEGSDTKQLTLKLGGADVTLSGRDYLLHVALPNFYFHCTTAYDILRHNGLEVGKRDFLGRT</sequence>
<keyword evidence="2" id="KW-1185">Reference proteome</keyword>
<accession>A0A1I7NGB1</accession>
<dbReference type="PANTHER" id="PTHR36922:SF1">
    <property type="entry name" value="DUF1993 DOMAIN-CONTAINING PROTEIN"/>
    <property type="match status" value="1"/>
</dbReference>
<organism evidence="1 2">
    <name type="scientific">Hyphomicrobium facile</name>
    <dbReference type="NCBI Taxonomy" id="51670"/>
    <lineage>
        <taxon>Bacteria</taxon>
        <taxon>Pseudomonadati</taxon>
        <taxon>Pseudomonadota</taxon>
        <taxon>Alphaproteobacteria</taxon>
        <taxon>Hyphomicrobiales</taxon>
        <taxon>Hyphomicrobiaceae</taxon>
        <taxon>Hyphomicrobium</taxon>
    </lineage>
</organism>